<dbReference type="SMART" id="SM00665">
    <property type="entry name" value="B561"/>
    <property type="match status" value="1"/>
</dbReference>
<feature type="domain" description="Cytochrome b561" evidence="12">
    <location>
        <begin position="1"/>
        <end position="182"/>
    </location>
</feature>
<keyword evidence="10 11" id="KW-0472">Membrane</keyword>
<dbReference type="Proteomes" id="UP000054279">
    <property type="component" value="Unassembled WGS sequence"/>
</dbReference>
<dbReference type="GO" id="GO:0020037">
    <property type="term" value="F:heme binding"/>
    <property type="evidence" value="ECO:0007669"/>
    <property type="project" value="TreeGrafter"/>
</dbReference>
<evidence type="ECO:0000256" key="5">
    <source>
        <dbReference type="ARBA" id="ARBA00022692"/>
    </source>
</evidence>
<comment type="cofactor">
    <cofactor evidence="1">
        <name>heme b</name>
        <dbReference type="ChEBI" id="CHEBI:60344"/>
    </cofactor>
</comment>
<accession>A0A0C9VZW5</accession>
<evidence type="ECO:0000256" key="9">
    <source>
        <dbReference type="ARBA" id="ARBA00023004"/>
    </source>
</evidence>
<dbReference type="PANTHER" id="PTHR15422">
    <property type="entry name" value="OS05G0565100 PROTEIN"/>
    <property type="match status" value="1"/>
</dbReference>
<keyword evidence="8 11" id="KW-1133">Transmembrane helix</keyword>
<keyword evidence="4" id="KW-0349">Heme</keyword>
<name>A0A0C9VZW5_SPHS4</name>
<sequence>MSFDANSYDHDARIHATLSSVGFIVLLPVGMLIARYARAFTPRWFWPHAVWQFLIAGPVIIAGFAYAVIIAKQVPALGQFNDPHKKAGLALFIMYLCQLFLGIVSHSTRGPRLFFFLHRSPQRVLHILLGLAIFGLSFWQVRYGYTVQWVTYVGTPVPPSVHKAWLALVIIFPVLYVLGYAFLPKQLSQEAASRNKVTNGNGDSMKELNQA</sequence>
<keyword evidence="14" id="KW-1185">Reference proteome</keyword>
<protein>
    <recommendedName>
        <fullName evidence="12">Cytochrome b561 domain-containing protein</fullName>
    </recommendedName>
</protein>
<dbReference type="CDD" id="cd08760">
    <property type="entry name" value="Cyt_b561_FRRS1_like"/>
    <property type="match status" value="1"/>
</dbReference>
<keyword evidence="3" id="KW-0813">Transport</keyword>
<keyword evidence="9" id="KW-0408">Iron</keyword>
<organism evidence="13 14">
    <name type="scientific">Sphaerobolus stellatus (strain SS14)</name>
    <dbReference type="NCBI Taxonomy" id="990650"/>
    <lineage>
        <taxon>Eukaryota</taxon>
        <taxon>Fungi</taxon>
        <taxon>Dikarya</taxon>
        <taxon>Basidiomycota</taxon>
        <taxon>Agaricomycotina</taxon>
        <taxon>Agaricomycetes</taxon>
        <taxon>Phallomycetidae</taxon>
        <taxon>Geastrales</taxon>
        <taxon>Sphaerobolaceae</taxon>
        <taxon>Sphaerobolus</taxon>
    </lineage>
</organism>
<evidence type="ECO:0000256" key="7">
    <source>
        <dbReference type="ARBA" id="ARBA00022982"/>
    </source>
</evidence>
<feature type="transmembrane region" description="Helical" evidence="11">
    <location>
        <begin position="12"/>
        <end position="37"/>
    </location>
</feature>
<dbReference type="PROSITE" id="PS50939">
    <property type="entry name" value="CYTOCHROME_B561"/>
    <property type="match status" value="1"/>
</dbReference>
<feature type="transmembrane region" description="Helical" evidence="11">
    <location>
        <begin position="87"/>
        <end position="104"/>
    </location>
</feature>
<evidence type="ECO:0000256" key="1">
    <source>
        <dbReference type="ARBA" id="ARBA00001970"/>
    </source>
</evidence>
<evidence type="ECO:0000313" key="14">
    <source>
        <dbReference type="Proteomes" id="UP000054279"/>
    </source>
</evidence>
<dbReference type="HOGENOM" id="CLU_090085_0_0_1"/>
<dbReference type="InterPro" id="IPR045150">
    <property type="entry name" value="CYB561D1/2"/>
</dbReference>
<dbReference type="Gene3D" id="1.20.120.1770">
    <property type="match status" value="1"/>
</dbReference>
<dbReference type="EMBL" id="KN837119">
    <property type="protein sequence ID" value="KIJ44141.1"/>
    <property type="molecule type" value="Genomic_DNA"/>
</dbReference>
<evidence type="ECO:0000256" key="8">
    <source>
        <dbReference type="ARBA" id="ARBA00022989"/>
    </source>
</evidence>
<evidence type="ECO:0000256" key="11">
    <source>
        <dbReference type="SAM" id="Phobius"/>
    </source>
</evidence>
<keyword evidence="5 11" id="KW-0812">Transmembrane</keyword>
<dbReference type="Pfam" id="PF03188">
    <property type="entry name" value="Cytochrom_B561"/>
    <property type="match status" value="1"/>
</dbReference>
<evidence type="ECO:0000313" key="13">
    <source>
        <dbReference type="EMBL" id="KIJ44141.1"/>
    </source>
</evidence>
<keyword evidence="6" id="KW-0479">Metal-binding</keyword>
<keyword evidence="7" id="KW-0249">Electron transport</keyword>
<evidence type="ECO:0000256" key="4">
    <source>
        <dbReference type="ARBA" id="ARBA00022617"/>
    </source>
</evidence>
<evidence type="ECO:0000256" key="3">
    <source>
        <dbReference type="ARBA" id="ARBA00022448"/>
    </source>
</evidence>
<dbReference type="GO" id="GO:0016020">
    <property type="term" value="C:membrane"/>
    <property type="evidence" value="ECO:0007669"/>
    <property type="project" value="UniProtKB-SubCell"/>
</dbReference>
<dbReference type="OrthoDB" id="366214at2759"/>
<feature type="transmembrane region" description="Helical" evidence="11">
    <location>
        <begin position="165"/>
        <end position="183"/>
    </location>
</feature>
<comment type="subcellular location">
    <subcellularLocation>
        <location evidence="2">Membrane</location>
        <topology evidence="2">Multi-pass membrane protein</topology>
    </subcellularLocation>
</comment>
<evidence type="ECO:0000256" key="10">
    <source>
        <dbReference type="ARBA" id="ARBA00023136"/>
    </source>
</evidence>
<dbReference type="AlphaFoldDB" id="A0A0C9VZW5"/>
<dbReference type="InterPro" id="IPR006593">
    <property type="entry name" value="Cyt_b561/ferric_Rdtase_TM"/>
</dbReference>
<feature type="transmembrane region" description="Helical" evidence="11">
    <location>
        <begin position="49"/>
        <end position="71"/>
    </location>
</feature>
<dbReference type="PANTHER" id="PTHR15422:SF24">
    <property type="entry name" value="DOMON RELATED DOMAIN-CONTAINING PROTEIN"/>
    <property type="match status" value="1"/>
</dbReference>
<evidence type="ECO:0000259" key="12">
    <source>
        <dbReference type="PROSITE" id="PS50939"/>
    </source>
</evidence>
<feature type="transmembrane region" description="Helical" evidence="11">
    <location>
        <begin position="124"/>
        <end position="145"/>
    </location>
</feature>
<proteinExistence type="predicted"/>
<gene>
    <name evidence="13" type="ORF">M422DRAFT_47617</name>
</gene>
<reference evidence="13 14" key="1">
    <citation type="submission" date="2014-06" db="EMBL/GenBank/DDBJ databases">
        <title>Evolutionary Origins and Diversification of the Mycorrhizal Mutualists.</title>
        <authorList>
            <consortium name="DOE Joint Genome Institute"/>
            <consortium name="Mycorrhizal Genomics Consortium"/>
            <person name="Kohler A."/>
            <person name="Kuo A."/>
            <person name="Nagy L.G."/>
            <person name="Floudas D."/>
            <person name="Copeland A."/>
            <person name="Barry K.W."/>
            <person name="Cichocki N."/>
            <person name="Veneault-Fourrey C."/>
            <person name="LaButti K."/>
            <person name="Lindquist E.A."/>
            <person name="Lipzen A."/>
            <person name="Lundell T."/>
            <person name="Morin E."/>
            <person name="Murat C."/>
            <person name="Riley R."/>
            <person name="Ohm R."/>
            <person name="Sun H."/>
            <person name="Tunlid A."/>
            <person name="Henrissat B."/>
            <person name="Grigoriev I.V."/>
            <person name="Hibbett D.S."/>
            <person name="Martin F."/>
        </authorList>
    </citation>
    <scope>NUCLEOTIDE SEQUENCE [LARGE SCALE GENOMIC DNA]</scope>
    <source>
        <strain evidence="13 14">SS14</strain>
    </source>
</reference>
<evidence type="ECO:0000256" key="2">
    <source>
        <dbReference type="ARBA" id="ARBA00004141"/>
    </source>
</evidence>
<dbReference type="GO" id="GO:0140575">
    <property type="term" value="F:transmembrane monodehydroascorbate reductase activity"/>
    <property type="evidence" value="ECO:0007669"/>
    <property type="project" value="InterPro"/>
</dbReference>
<dbReference type="GO" id="GO:0046872">
    <property type="term" value="F:metal ion binding"/>
    <property type="evidence" value="ECO:0007669"/>
    <property type="project" value="UniProtKB-KW"/>
</dbReference>
<evidence type="ECO:0000256" key="6">
    <source>
        <dbReference type="ARBA" id="ARBA00022723"/>
    </source>
</evidence>